<feature type="transmembrane region" description="Helical" evidence="14">
    <location>
        <begin position="452"/>
        <end position="471"/>
    </location>
</feature>
<proteinExistence type="inferred from homology"/>
<keyword evidence="16" id="KW-1185">Reference proteome</keyword>
<dbReference type="PANTHER" id="PTHR48086">
    <property type="entry name" value="SODIUM/PROLINE SYMPORTER-RELATED"/>
    <property type="match status" value="1"/>
</dbReference>
<dbReference type="CDD" id="cd10322">
    <property type="entry name" value="SLC5sbd"/>
    <property type="match status" value="1"/>
</dbReference>
<evidence type="ECO:0000256" key="2">
    <source>
        <dbReference type="ARBA" id="ARBA00006434"/>
    </source>
</evidence>
<organism evidence="15 16">
    <name type="scientific">Streptomyces cavernicola</name>
    <dbReference type="NCBI Taxonomy" id="3043613"/>
    <lineage>
        <taxon>Bacteria</taxon>
        <taxon>Bacillati</taxon>
        <taxon>Actinomycetota</taxon>
        <taxon>Actinomycetes</taxon>
        <taxon>Kitasatosporales</taxon>
        <taxon>Streptomycetaceae</taxon>
        <taxon>Streptomyces</taxon>
    </lineage>
</organism>
<keyword evidence="10 14" id="KW-0472">Membrane</keyword>
<dbReference type="PROSITE" id="PS00457">
    <property type="entry name" value="NA_SOLUT_SYMP_2"/>
    <property type="match status" value="1"/>
</dbReference>
<keyword evidence="11" id="KW-0739">Sodium transport</keyword>
<feature type="transmembrane region" description="Helical" evidence="14">
    <location>
        <begin position="371"/>
        <end position="389"/>
    </location>
</feature>
<keyword evidence="9" id="KW-0406">Ion transport</keyword>
<comment type="similarity">
    <text evidence="2 13">Belongs to the sodium:solute symporter (SSF) (TC 2.A.21) family.</text>
</comment>
<keyword evidence="3" id="KW-0813">Transport</keyword>
<keyword evidence="7 14" id="KW-1133">Transmembrane helix</keyword>
<feature type="transmembrane region" description="Helical" evidence="14">
    <location>
        <begin position="144"/>
        <end position="166"/>
    </location>
</feature>
<dbReference type="InterPro" id="IPR050277">
    <property type="entry name" value="Sodium:Solute_Symporter"/>
</dbReference>
<feature type="transmembrane region" description="Helical" evidence="14">
    <location>
        <begin position="395"/>
        <end position="413"/>
    </location>
</feature>
<gene>
    <name evidence="15" type="ORF">QIS96_19620</name>
</gene>
<keyword evidence="5 14" id="KW-0812">Transmembrane</keyword>
<feature type="transmembrane region" description="Helical" evidence="14">
    <location>
        <begin position="178"/>
        <end position="196"/>
    </location>
</feature>
<evidence type="ECO:0000256" key="5">
    <source>
        <dbReference type="ARBA" id="ARBA00022692"/>
    </source>
</evidence>
<feature type="transmembrane region" description="Helical" evidence="14">
    <location>
        <begin position="320"/>
        <end position="350"/>
    </location>
</feature>
<protein>
    <submittedName>
        <fullName evidence="15">Sodium:solute symporter family protein</fullName>
    </submittedName>
</protein>
<name>A0ABT6SCV7_9ACTN</name>
<dbReference type="EMBL" id="JASCIQ010000020">
    <property type="protein sequence ID" value="MDI3406018.1"/>
    <property type="molecule type" value="Genomic_DNA"/>
</dbReference>
<accession>A0ABT6SCV7</accession>
<feature type="transmembrane region" description="Helical" evidence="14">
    <location>
        <begin position="236"/>
        <end position="253"/>
    </location>
</feature>
<feature type="transmembrane region" description="Helical" evidence="14">
    <location>
        <begin position="113"/>
        <end position="132"/>
    </location>
</feature>
<feature type="transmembrane region" description="Helical" evidence="14">
    <location>
        <begin position="420"/>
        <end position="440"/>
    </location>
</feature>
<evidence type="ECO:0000313" key="15">
    <source>
        <dbReference type="EMBL" id="MDI3406018.1"/>
    </source>
</evidence>
<evidence type="ECO:0000256" key="13">
    <source>
        <dbReference type="RuleBase" id="RU362091"/>
    </source>
</evidence>
<keyword evidence="4" id="KW-1003">Cell membrane</keyword>
<comment type="catalytic activity">
    <reaction evidence="12">
        <text>L-proline(in) + Na(+)(in) = L-proline(out) + Na(+)(out)</text>
        <dbReference type="Rhea" id="RHEA:28967"/>
        <dbReference type="ChEBI" id="CHEBI:29101"/>
        <dbReference type="ChEBI" id="CHEBI:60039"/>
    </reaction>
</comment>
<evidence type="ECO:0000256" key="6">
    <source>
        <dbReference type="ARBA" id="ARBA00022847"/>
    </source>
</evidence>
<evidence type="ECO:0000256" key="4">
    <source>
        <dbReference type="ARBA" id="ARBA00022475"/>
    </source>
</evidence>
<evidence type="ECO:0000256" key="3">
    <source>
        <dbReference type="ARBA" id="ARBA00022448"/>
    </source>
</evidence>
<feature type="transmembrane region" description="Helical" evidence="14">
    <location>
        <begin position="69"/>
        <end position="93"/>
    </location>
</feature>
<dbReference type="InterPro" id="IPR038377">
    <property type="entry name" value="Na/Glc_symporter_sf"/>
</dbReference>
<evidence type="ECO:0000256" key="10">
    <source>
        <dbReference type="ARBA" id="ARBA00023136"/>
    </source>
</evidence>
<evidence type="ECO:0000313" key="16">
    <source>
        <dbReference type="Proteomes" id="UP001223978"/>
    </source>
</evidence>
<dbReference type="Gene3D" id="1.20.1730.10">
    <property type="entry name" value="Sodium/glucose cotransporter"/>
    <property type="match status" value="1"/>
</dbReference>
<dbReference type="Pfam" id="PF00474">
    <property type="entry name" value="SSF"/>
    <property type="match status" value="1"/>
</dbReference>
<dbReference type="PANTHER" id="PTHR48086:SF3">
    <property type="entry name" value="SODIUM_PROLINE SYMPORTER"/>
    <property type="match status" value="1"/>
</dbReference>
<evidence type="ECO:0000256" key="12">
    <source>
        <dbReference type="ARBA" id="ARBA00033708"/>
    </source>
</evidence>
<feature type="transmembrane region" description="Helical" evidence="14">
    <location>
        <begin position="37"/>
        <end position="57"/>
    </location>
</feature>
<sequence length="532" mass="56413">MFIAGVIGSFLLYLVIGAVVGRRVKDRSDYFVAGRRAPTLLVAGTLVASFLSTVAFMGEVGFAYDGFPLVLLIVTALNISGYVVGVLGFGRYLRRSEVLTVPEYFGKRFDSRAVQSVAGVMVVVGIGFYLIAVTHGLALVMGQLLGWDTWVSVLVVWLGYTVFTFMSGSQGILINDTIMFFIFMLAGVGGMSWVVYRAGGPSEVLDKLQALPGKPDGLSWHGVTGEGAYMGSPGEVLVWALAIGLVWMAVVAVSPWQSSRYLMARNEHVSIRSAFISMGTVGVLYVFLAFGAYAINVFKADIDPSEVAFIWAAQHLMPPVLGVVAITGIVAAGLSSASSFLALIGFSVAYDVLPQREDGTVPEEVALRRSRLVMLAVGVVVLLVTLVTPPAVLTIGYFAATLFAAAWGPVSFWSIRSERLSARGALAGMVAGFVGVAVISGLKDFAGLELPIWAHPVFLGFALSVAATWIADRGVEPSPAAKAFRASLLATPAAERQPRKLRRTSWIATGTTAAFVAAGLGLLAFYGIPLMS</sequence>
<keyword evidence="6" id="KW-0769">Symport</keyword>
<evidence type="ECO:0000256" key="11">
    <source>
        <dbReference type="ARBA" id="ARBA00023201"/>
    </source>
</evidence>
<comment type="subcellular location">
    <subcellularLocation>
        <location evidence="1">Cell membrane</location>
        <topology evidence="1">Multi-pass membrane protein</topology>
    </subcellularLocation>
</comment>
<feature type="transmembrane region" description="Helical" evidence="14">
    <location>
        <begin position="6"/>
        <end position="25"/>
    </location>
</feature>
<keyword evidence="8" id="KW-0915">Sodium</keyword>
<dbReference type="InterPro" id="IPR018212">
    <property type="entry name" value="Na/solute_symporter_CS"/>
</dbReference>
<reference evidence="15 16" key="1">
    <citation type="submission" date="2023-05" db="EMBL/GenBank/DDBJ databases">
        <title>Draft genome sequence of Streptomyces sp. B-S-A6 isolated from a cave soil in Thailand.</title>
        <authorList>
            <person name="Chamroensaksri N."/>
            <person name="Muangham S."/>
        </authorList>
    </citation>
    <scope>NUCLEOTIDE SEQUENCE [LARGE SCALE GENOMIC DNA]</scope>
    <source>
        <strain evidence="15 16">B-S-A6</strain>
    </source>
</reference>
<feature type="transmembrane region" description="Helical" evidence="14">
    <location>
        <begin position="506"/>
        <end position="528"/>
    </location>
</feature>
<dbReference type="PROSITE" id="PS50283">
    <property type="entry name" value="NA_SOLUT_SYMP_3"/>
    <property type="match status" value="1"/>
</dbReference>
<feature type="transmembrane region" description="Helical" evidence="14">
    <location>
        <begin position="274"/>
        <end position="295"/>
    </location>
</feature>
<comment type="caution">
    <text evidence="15">The sequence shown here is derived from an EMBL/GenBank/DDBJ whole genome shotgun (WGS) entry which is preliminary data.</text>
</comment>
<evidence type="ECO:0000256" key="1">
    <source>
        <dbReference type="ARBA" id="ARBA00004651"/>
    </source>
</evidence>
<dbReference type="InterPro" id="IPR001734">
    <property type="entry name" value="Na/solute_symporter"/>
</dbReference>
<evidence type="ECO:0000256" key="8">
    <source>
        <dbReference type="ARBA" id="ARBA00023053"/>
    </source>
</evidence>
<evidence type="ECO:0000256" key="9">
    <source>
        <dbReference type="ARBA" id="ARBA00023065"/>
    </source>
</evidence>
<evidence type="ECO:0000256" key="14">
    <source>
        <dbReference type="SAM" id="Phobius"/>
    </source>
</evidence>
<evidence type="ECO:0000256" key="7">
    <source>
        <dbReference type="ARBA" id="ARBA00022989"/>
    </source>
</evidence>
<dbReference type="Proteomes" id="UP001223978">
    <property type="component" value="Unassembled WGS sequence"/>
</dbReference>
<dbReference type="RefSeq" id="WP_282543955.1">
    <property type="nucleotide sequence ID" value="NZ_JASCIQ010000020.1"/>
</dbReference>